<dbReference type="AlphaFoldDB" id="A0A6N6MGG9"/>
<feature type="transmembrane region" description="Helical" evidence="1">
    <location>
        <begin position="40"/>
        <end position="60"/>
    </location>
</feature>
<name>A0A6N6MGG9_9FLAO</name>
<keyword evidence="1" id="KW-1133">Transmembrane helix</keyword>
<evidence type="ECO:0000256" key="1">
    <source>
        <dbReference type="SAM" id="Phobius"/>
    </source>
</evidence>
<dbReference type="Proteomes" id="UP000441333">
    <property type="component" value="Unassembled WGS sequence"/>
</dbReference>
<keyword evidence="1" id="KW-0472">Membrane</keyword>
<dbReference type="RefSeq" id="WP_150937169.1">
    <property type="nucleotide sequence ID" value="NZ_WAAT01000028.1"/>
</dbReference>
<accession>A0A6N6MGG9</accession>
<organism evidence="2 3">
    <name type="scientific">Pseudotamlana haliotis</name>
    <dbReference type="NCBI Taxonomy" id="2614804"/>
    <lineage>
        <taxon>Bacteria</taxon>
        <taxon>Pseudomonadati</taxon>
        <taxon>Bacteroidota</taxon>
        <taxon>Flavobacteriia</taxon>
        <taxon>Flavobacteriales</taxon>
        <taxon>Flavobacteriaceae</taxon>
        <taxon>Pseudotamlana</taxon>
    </lineage>
</organism>
<keyword evidence="3" id="KW-1185">Reference proteome</keyword>
<evidence type="ECO:0000313" key="2">
    <source>
        <dbReference type="EMBL" id="KAB1068974.1"/>
    </source>
</evidence>
<feature type="transmembrane region" description="Helical" evidence="1">
    <location>
        <begin position="104"/>
        <end position="125"/>
    </location>
</feature>
<evidence type="ECO:0000313" key="3">
    <source>
        <dbReference type="Proteomes" id="UP000441333"/>
    </source>
</evidence>
<comment type="caution">
    <text evidence="2">The sequence shown here is derived from an EMBL/GenBank/DDBJ whole genome shotgun (WGS) entry which is preliminary data.</text>
</comment>
<protein>
    <submittedName>
        <fullName evidence="2">Uncharacterized protein</fullName>
    </submittedName>
</protein>
<gene>
    <name evidence="2" type="ORF">F6U93_04260</name>
</gene>
<feature type="transmembrane region" description="Helical" evidence="1">
    <location>
        <begin position="80"/>
        <end position="98"/>
    </location>
</feature>
<sequence>MKPKIWTSILLFISAYSPLFLILAVKDFDFDYTCRFQHPFVIYVMLGLSILSVLILFLIIKFMPRGNMPVVIKTVSNRSVDLINYTIPYILSFFGFDLSKYEDIISLAIFLTIMLVLTITSRSLFLNPILAFAGYGLYDIEYQFNERTKSIAVLSKHELKSGQKFYIKSLTRFLYLVKEKVKND</sequence>
<reference evidence="2 3" key="1">
    <citation type="submission" date="2019-09" db="EMBL/GenBank/DDBJ databases">
        <authorList>
            <person name="Cao W.R."/>
        </authorList>
    </citation>
    <scope>NUCLEOTIDE SEQUENCE [LARGE SCALE GENOMIC DNA]</scope>
    <source>
        <strain evidence="2 3">B1N29</strain>
    </source>
</reference>
<keyword evidence="1" id="KW-0812">Transmembrane</keyword>
<proteinExistence type="predicted"/>
<dbReference type="EMBL" id="WAAT01000028">
    <property type="protein sequence ID" value="KAB1068974.1"/>
    <property type="molecule type" value="Genomic_DNA"/>
</dbReference>